<gene>
    <name evidence="8" type="ORF">HaLaN_16062</name>
</gene>
<feature type="compositionally biased region" description="Basic residues" evidence="7">
    <location>
        <begin position="83"/>
        <end position="99"/>
    </location>
</feature>
<dbReference type="Proteomes" id="UP000485058">
    <property type="component" value="Unassembled WGS sequence"/>
</dbReference>
<evidence type="ECO:0000256" key="7">
    <source>
        <dbReference type="SAM" id="MobiDB-lite"/>
    </source>
</evidence>
<dbReference type="GO" id="GO:0042285">
    <property type="term" value="F:xylosyltransferase activity"/>
    <property type="evidence" value="ECO:0007669"/>
    <property type="project" value="TreeGrafter"/>
</dbReference>
<keyword evidence="2" id="KW-0812">Transmembrane</keyword>
<dbReference type="InterPro" id="IPR051292">
    <property type="entry name" value="Xyl/GlcA_transferase"/>
</dbReference>
<evidence type="ECO:0000313" key="8">
    <source>
        <dbReference type="EMBL" id="GFH19158.1"/>
    </source>
</evidence>
<sequence>MFEPWYIVDRFRNPWYDTRFRGYGMDKQQQVTAAALDRKLMFMVHPTAFVVHMPHKKPQTFRQYMSAVAARKSGPSRCATARRTAHRVMPKKKRKGSDKKRKDYSPRVRQ</sequence>
<feature type="region of interest" description="Disordered" evidence="7">
    <location>
        <begin position="72"/>
        <end position="110"/>
    </location>
</feature>
<dbReference type="GO" id="GO:0035269">
    <property type="term" value="P:protein O-linked glycosylation via mannose"/>
    <property type="evidence" value="ECO:0007669"/>
    <property type="project" value="TreeGrafter"/>
</dbReference>
<reference evidence="8 9" key="1">
    <citation type="submission" date="2020-02" db="EMBL/GenBank/DDBJ databases">
        <title>Draft genome sequence of Haematococcus lacustris strain NIES-144.</title>
        <authorList>
            <person name="Morimoto D."/>
            <person name="Nakagawa S."/>
            <person name="Yoshida T."/>
            <person name="Sawayama S."/>
        </authorList>
    </citation>
    <scope>NUCLEOTIDE SEQUENCE [LARGE SCALE GENOMIC DNA]</scope>
    <source>
        <strain evidence="8 9">NIES-144</strain>
    </source>
</reference>
<keyword evidence="6" id="KW-0325">Glycoprotein</keyword>
<dbReference type="PANTHER" id="PTHR12270:SF52">
    <property type="entry name" value="GLYCOSYLTRANSFERASE-LIKE PROTEIN GNT13-RELATED"/>
    <property type="match status" value="1"/>
</dbReference>
<evidence type="ECO:0000256" key="3">
    <source>
        <dbReference type="ARBA" id="ARBA00022968"/>
    </source>
</evidence>
<comment type="caution">
    <text evidence="8">The sequence shown here is derived from an EMBL/GenBank/DDBJ whole genome shotgun (WGS) entry which is preliminary data.</text>
</comment>
<comment type="subcellular location">
    <subcellularLocation>
        <location evidence="1">Membrane</location>
        <topology evidence="1">Single-pass type II membrane protein</topology>
    </subcellularLocation>
</comment>
<dbReference type="GO" id="GO:0015020">
    <property type="term" value="F:glucuronosyltransferase activity"/>
    <property type="evidence" value="ECO:0007669"/>
    <property type="project" value="TreeGrafter"/>
</dbReference>
<keyword evidence="9" id="KW-1185">Reference proteome</keyword>
<feature type="compositionally biased region" description="Basic and acidic residues" evidence="7">
    <location>
        <begin position="100"/>
        <end position="110"/>
    </location>
</feature>
<proteinExistence type="predicted"/>
<accession>A0A699ZKV5</accession>
<evidence type="ECO:0000256" key="1">
    <source>
        <dbReference type="ARBA" id="ARBA00004606"/>
    </source>
</evidence>
<keyword evidence="4" id="KW-1133">Transmembrane helix</keyword>
<organism evidence="8 9">
    <name type="scientific">Haematococcus lacustris</name>
    <name type="common">Green alga</name>
    <name type="synonym">Haematococcus pluvialis</name>
    <dbReference type="NCBI Taxonomy" id="44745"/>
    <lineage>
        <taxon>Eukaryota</taxon>
        <taxon>Viridiplantae</taxon>
        <taxon>Chlorophyta</taxon>
        <taxon>core chlorophytes</taxon>
        <taxon>Chlorophyceae</taxon>
        <taxon>CS clade</taxon>
        <taxon>Chlamydomonadales</taxon>
        <taxon>Haematococcaceae</taxon>
        <taxon>Haematococcus</taxon>
    </lineage>
</organism>
<dbReference type="PANTHER" id="PTHR12270">
    <property type="entry name" value="GLYCOSYLTRANSFERASE-RELATED"/>
    <property type="match status" value="1"/>
</dbReference>
<evidence type="ECO:0000313" key="9">
    <source>
        <dbReference type="Proteomes" id="UP000485058"/>
    </source>
</evidence>
<evidence type="ECO:0000256" key="5">
    <source>
        <dbReference type="ARBA" id="ARBA00023136"/>
    </source>
</evidence>
<dbReference type="Pfam" id="PF13896">
    <property type="entry name" value="Glyco_transf_49"/>
    <property type="match status" value="1"/>
</dbReference>
<evidence type="ECO:0000256" key="2">
    <source>
        <dbReference type="ARBA" id="ARBA00022692"/>
    </source>
</evidence>
<evidence type="ECO:0000256" key="4">
    <source>
        <dbReference type="ARBA" id="ARBA00022989"/>
    </source>
</evidence>
<keyword evidence="3" id="KW-0735">Signal-anchor</keyword>
<name>A0A699ZKV5_HAELA</name>
<protein>
    <submittedName>
        <fullName evidence="8">Uncharacterized protein</fullName>
    </submittedName>
</protein>
<dbReference type="EMBL" id="BLLF01001415">
    <property type="protein sequence ID" value="GFH19158.1"/>
    <property type="molecule type" value="Genomic_DNA"/>
</dbReference>
<dbReference type="GO" id="GO:0016020">
    <property type="term" value="C:membrane"/>
    <property type="evidence" value="ECO:0007669"/>
    <property type="project" value="UniProtKB-SubCell"/>
</dbReference>
<keyword evidence="5" id="KW-0472">Membrane</keyword>
<dbReference type="AlphaFoldDB" id="A0A699ZKV5"/>
<evidence type="ECO:0000256" key="6">
    <source>
        <dbReference type="ARBA" id="ARBA00023180"/>
    </source>
</evidence>